<accession>A0A0F3N8J6</accession>
<sequence length="44" mass="5456">MHVKTLTLFSHEVVEQIMLYIVYARKKLVLYQHWYTIMNILLKF</sequence>
<dbReference type="PATRIC" id="fig|1359161.3.peg.1416"/>
<evidence type="ECO:0000313" key="2">
    <source>
        <dbReference type="Proteomes" id="UP000033754"/>
    </source>
</evidence>
<proteinExistence type="predicted"/>
<protein>
    <submittedName>
        <fullName evidence="1">Uncharacterized protein</fullName>
    </submittedName>
</protein>
<gene>
    <name evidence="1" type="ORF">EPHNCH_1242</name>
</gene>
<evidence type="ECO:0000313" key="1">
    <source>
        <dbReference type="EMBL" id="KJV63239.1"/>
    </source>
</evidence>
<reference evidence="1 2" key="1">
    <citation type="submission" date="2015-01" db="EMBL/GenBank/DDBJ databases">
        <title>Genome Sequencing of Rickettsiales.</title>
        <authorList>
            <person name="Daugherty S.C."/>
            <person name="Su Q."/>
            <person name="Abolude K."/>
            <person name="Beier-Sexton M."/>
            <person name="Carlyon J.A."/>
            <person name="Carter R."/>
            <person name="Day N.P."/>
            <person name="Dumler S.J."/>
            <person name="Dyachenko V."/>
            <person name="Godinez A."/>
            <person name="Kurtti T.J."/>
            <person name="Lichay M."/>
            <person name="Mullins K.E."/>
            <person name="Ott S."/>
            <person name="Pappas-Brown V."/>
            <person name="Paris D.H."/>
            <person name="Patel P."/>
            <person name="Richards A.L."/>
            <person name="Sadzewicz L."/>
            <person name="Sears K."/>
            <person name="Seidman D."/>
            <person name="Sengamalay N."/>
            <person name="Stenos J."/>
            <person name="Tallon L.J."/>
            <person name="Vincent G."/>
            <person name="Fraser C.M."/>
            <person name="Munderloh U."/>
            <person name="Dunning-Hotopp J.C."/>
        </authorList>
    </citation>
    <scope>NUCLEOTIDE SEQUENCE [LARGE SCALE GENOMIC DNA]</scope>
    <source>
        <strain evidence="1 2">NCH-1</strain>
    </source>
</reference>
<dbReference type="Proteomes" id="UP000033754">
    <property type="component" value="Unassembled WGS sequence"/>
</dbReference>
<dbReference type="AlphaFoldDB" id="A0A0F3N8J6"/>
<comment type="caution">
    <text evidence="1">The sequence shown here is derived from an EMBL/GenBank/DDBJ whole genome shotgun (WGS) entry which is preliminary data.</text>
</comment>
<organism evidence="1 2">
    <name type="scientific">Anaplasma phagocytophilum str. NCH-1</name>
    <dbReference type="NCBI Taxonomy" id="1359161"/>
    <lineage>
        <taxon>Bacteria</taxon>
        <taxon>Pseudomonadati</taxon>
        <taxon>Pseudomonadota</taxon>
        <taxon>Alphaproteobacteria</taxon>
        <taxon>Rickettsiales</taxon>
        <taxon>Anaplasmataceae</taxon>
        <taxon>Anaplasma</taxon>
        <taxon>phagocytophilum group</taxon>
    </lineage>
</organism>
<name>A0A0F3N8J6_ANAPH</name>
<dbReference type="EMBL" id="LANT01000008">
    <property type="protein sequence ID" value="KJV63239.1"/>
    <property type="molecule type" value="Genomic_DNA"/>
</dbReference>